<feature type="compositionally biased region" description="Basic and acidic residues" evidence="1">
    <location>
        <begin position="1"/>
        <end position="17"/>
    </location>
</feature>
<evidence type="ECO:0000313" key="2">
    <source>
        <dbReference type="EMBL" id="CAG8599564.1"/>
    </source>
</evidence>
<organism evidence="2 3">
    <name type="scientific">Acaulospora morrowiae</name>
    <dbReference type="NCBI Taxonomy" id="94023"/>
    <lineage>
        <taxon>Eukaryota</taxon>
        <taxon>Fungi</taxon>
        <taxon>Fungi incertae sedis</taxon>
        <taxon>Mucoromycota</taxon>
        <taxon>Glomeromycotina</taxon>
        <taxon>Glomeromycetes</taxon>
        <taxon>Diversisporales</taxon>
        <taxon>Acaulosporaceae</taxon>
        <taxon>Acaulospora</taxon>
    </lineage>
</organism>
<gene>
    <name evidence="2" type="ORF">AMORRO_LOCUS7722</name>
</gene>
<protein>
    <submittedName>
        <fullName evidence="2">4329_t:CDS:1</fullName>
    </submittedName>
</protein>
<feature type="non-terminal residue" evidence="2">
    <location>
        <position position="80"/>
    </location>
</feature>
<accession>A0A9N9CH13</accession>
<dbReference type="Proteomes" id="UP000789342">
    <property type="component" value="Unassembled WGS sequence"/>
</dbReference>
<comment type="caution">
    <text evidence="2">The sequence shown here is derived from an EMBL/GenBank/DDBJ whole genome shotgun (WGS) entry which is preliminary data.</text>
</comment>
<sequence>MAKVRTLQDTKSMESKKIQGQGYRLGSTREQELEEALRDSIKSNSEITREYKNMQVVYSNHSINTNKENDQLRCNNEKLS</sequence>
<feature type="region of interest" description="Disordered" evidence="1">
    <location>
        <begin position="1"/>
        <end position="30"/>
    </location>
</feature>
<keyword evidence="3" id="KW-1185">Reference proteome</keyword>
<dbReference type="AlphaFoldDB" id="A0A9N9CH13"/>
<proteinExistence type="predicted"/>
<reference evidence="2" key="1">
    <citation type="submission" date="2021-06" db="EMBL/GenBank/DDBJ databases">
        <authorList>
            <person name="Kallberg Y."/>
            <person name="Tangrot J."/>
            <person name="Rosling A."/>
        </authorList>
    </citation>
    <scope>NUCLEOTIDE SEQUENCE</scope>
    <source>
        <strain evidence="2">CL551</strain>
    </source>
</reference>
<evidence type="ECO:0000256" key="1">
    <source>
        <dbReference type="SAM" id="MobiDB-lite"/>
    </source>
</evidence>
<evidence type="ECO:0000313" key="3">
    <source>
        <dbReference type="Proteomes" id="UP000789342"/>
    </source>
</evidence>
<dbReference type="OrthoDB" id="2396896at2759"/>
<name>A0A9N9CH13_9GLOM</name>
<dbReference type="EMBL" id="CAJVPV010006047">
    <property type="protein sequence ID" value="CAG8599564.1"/>
    <property type="molecule type" value="Genomic_DNA"/>
</dbReference>